<reference evidence="2 3" key="1">
    <citation type="journal article" date="2015" name="Antonie Van Leeuwenhoek">
        <title>Pseudooceanicola atlanticus gen. nov. sp. nov., isolated from surface seawater of the Atlantic Ocean and reclassification of Oceanicola batsensis, Oceanicola marinus, Oceanicola nitratireducens, Oceanicola nanhaiensis, Oceanicola antarcticus and Oceanicola flagellatus, as Pseudooceanicola batsensis comb. nov., Pseudooceanicola marinus comb. nov., Pseudooceanicola nitratireducens comb. nov., Pseudooceanicola nanhaiensis comb. nov., Pseudooceanicola antarcticus comb. nov., and Pseudooceanicola flagellatus comb. nov.</title>
        <authorList>
            <person name="Lai Q."/>
            <person name="Li G."/>
            <person name="Liu X."/>
            <person name="Du Y."/>
            <person name="Sun F."/>
            <person name="Shao Z."/>
        </authorList>
    </citation>
    <scope>NUCLEOTIDE SEQUENCE [LARGE SCALE GENOMIC DNA]</scope>
    <source>
        <strain evidence="2 3">22II-s11g</strain>
    </source>
</reference>
<sequence length="233" mass="25669">MTHFVLITGPFVGRSSMLDTAEALRRSGSMVTEPNPHLDHPDAIPPLQDWADTLPPAIPRGPAPIVVGYSAGTVLATWLAPRIGASALLLVDGDIPPASGPCPILPERVVSLLRRRAGADGLPRWSDWWTDLSMEEEIGLAPLARNRPDLVDPMSREERRFPTDWLDQTLDLTDWSDIPTGYLRLSRFFDEQASEAEKRRWPVQRIDGSHLHPAIMGTETAGALMALAGELEF</sequence>
<dbReference type="EMBL" id="AQQX01000002">
    <property type="protein sequence ID" value="KGM49672.1"/>
    <property type="molecule type" value="Genomic_DNA"/>
</dbReference>
<dbReference type="eggNOG" id="COG1075">
    <property type="taxonomic scope" value="Bacteria"/>
</dbReference>
<protein>
    <recommendedName>
        <fullName evidence="1">AB hydrolase-1 domain-containing protein</fullName>
    </recommendedName>
</protein>
<dbReference type="AlphaFoldDB" id="A0A0A0EKG5"/>
<accession>A0A0A0EKG5</accession>
<name>A0A0A0EKG5_9RHOB</name>
<feature type="domain" description="AB hydrolase-1" evidence="1">
    <location>
        <begin position="40"/>
        <end position="211"/>
    </location>
</feature>
<comment type="caution">
    <text evidence="2">The sequence shown here is derived from an EMBL/GenBank/DDBJ whole genome shotgun (WGS) entry which is preliminary data.</text>
</comment>
<dbReference type="STRING" id="1461694.ATO9_06575"/>
<dbReference type="SUPFAM" id="SSF53474">
    <property type="entry name" value="alpha/beta-Hydrolases"/>
    <property type="match status" value="1"/>
</dbReference>
<dbReference type="InterPro" id="IPR029058">
    <property type="entry name" value="AB_hydrolase_fold"/>
</dbReference>
<evidence type="ECO:0000313" key="2">
    <source>
        <dbReference type="EMBL" id="KGM49672.1"/>
    </source>
</evidence>
<proteinExistence type="predicted"/>
<evidence type="ECO:0000259" key="1">
    <source>
        <dbReference type="Pfam" id="PF12697"/>
    </source>
</evidence>
<organism evidence="2 3">
    <name type="scientific">Pseudooceanicola atlanticus</name>
    <dbReference type="NCBI Taxonomy" id="1461694"/>
    <lineage>
        <taxon>Bacteria</taxon>
        <taxon>Pseudomonadati</taxon>
        <taxon>Pseudomonadota</taxon>
        <taxon>Alphaproteobacteria</taxon>
        <taxon>Rhodobacterales</taxon>
        <taxon>Paracoccaceae</taxon>
        <taxon>Pseudooceanicola</taxon>
    </lineage>
</organism>
<gene>
    <name evidence="2" type="ORF">ATO9_06575</name>
</gene>
<evidence type="ECO:0000313" key="3">
    <source>
        <dbReference type="Proteomes" id="UP000030004"/>
    </source>
</evidence>
<dbReference type="Proteomes" id="UP000030004">
    <property type="component" value="Unassembled WGS sequence"/>
</dbReference>
<keyword evidence="3" id="KW-1185">Reference proteome</keyword>
<dbReference type="InterPro" id="IPR000073">
    <property type="entry name" value="AB_hydrolase_1"/>
</dbReference>
<dbReference type="Pfam" id="PF12697">
    <property type="entry name" value="Abhydrolase_6"/>
    <property type="match status" value="1"/>
</dbReference>